<dbReference type="EMBL" id="FCNX02000004">
    <property type="protein sequence ID" value="SAK59356.1"/>
    <property type="molecule type" value="Genomic_DNA"/>
</dbReference>
<proteinExistence type="predicted"/>
<keyword evidence="1" id="KW-1133">Transmembrane helix</keyword>
<gene>
    <name evidence="2" type="ORF">AWB77_01961</name>
</gene>
<comment type="caution">
    <text evidence="2">The sequence shown here is derived from an EMBL/GenBank/DDBJ whole genome shotgun (WGS) entry which is preliminary data.</text>
</comment>
<keyword evidence="1" id="KW-0812">Transmembrane</keyword>
<reference evidence="2" key="1">
    <citation type="submission" date="2016-01" db="EMBL/GenBank/DDBJ databases">
        <authorList>
            <person name="Peeters C."/>
        </authorList>
    </citation>
    <scope>NUCLEOTIDE SEQUENCE</scope>
    <source>
        <strain evidence="2">LMG 29320</strain>
    </source>
</reference>
<dbReference type="AlphaFoldDB" id="A0A158APB5"/>
<organism evidence="2 3">
    <name type="scientific">Caballeronia fortuita</name>
    <dbReference type="NCBI Taxonomy" id="1777138"/>
    <lineage>
        <taxon>Bacteria</taxon>
        <taxon>Pseudomonadati</taxon>
        <taxon>Pseudomonadota</taxon>
        <taxon>Betaproteobacteria</taxon>
        <taxon>Burkholderiales</taxon>
        <taxon>Burkholderiaceae</taxon>
        <taxon>Caballeronia</taxon>
    </lineage>
</organism>
<evidence type="ECO:0000313" key="2">
    <source>
        <dbReference type="EMBL" id="SAK59356.1"/>
    </source>
</evidence>
<evidence type="ECO:0000256" key="1">
    <source>
        <dbReference type="SAM" id="Phobius"/>
    </source>
</evidence>
<name>A0A158APB5_9BURK</name>
<keyword evidence="1" id="KW-0472">Membrane</keyword>
<protein>
    <submittedName>
        <fullName evidence="2">Uncharacterized protein</fullName>
    </submittedName>
</protein>
<dbReference type="Proteomes" id="UP000054903">
    <property type="component" value="Unassembled WGS sequence"/>
</dbReference>
<feature type="transmembrane region" description="Helical" evidence="1">
    <location>
        <begin position="6"/>
        <end position="28"/>
    </location>
</feature>
<sequence length="62" mass="6899">MSVVGVIGAIVFFAIVGLALLAVFEIIFSPGARKKADQSSKTGHKRPTWYRRREVAVRRDEP</sequence>
<keyword evidence="3" id="KW-1185">Reference proteome</keyword>
<accession>A0A158APB5</accession>
<evidence type="ECO:0000313" key="3">
    <source>
        <dbReference type="Proteomes" id="UP000054903"/>
    </source>
</evidence>